<feature type="compositionally biased region" description="Low complexity" evidence="1">
    <location>
        <begin position="357"/>
        <end position="366"/>
    </location>
</feature>
<reference evidence="2" key="1">
    <citation type="submission" date="2023-02" db="EMBL/GenBank/DDBJ databases">
        <authorList>
            <person name="Palmer J.M."/>
        </authorList>
    </citation>
    <scope>NUCLEOTIDE SEQUENCE</scope>
    <source>
        <strain evidence="2">FW57</strain>
    </source>
</reference>
<feature type="compositionally biased region" description="Basic and acidic residues" evidence="1">
    <location>
        <begin position="128"/>
        <end position="142"/>
    </location>
</feature>
<proteinExistence type="predicted"/>
<evidence type="ECO:0008006" key="4">
    <source>
        <dbReference type="Google" id="ProtNLM"/>
    </source>
</evidence>
<evidence type="ECO:0000313" key="3">
    <source>
        <dbReference type="Proteomes" id="UP001197093"/>
    </source>
</evidence>
<sequence length="550" mass="59401">MASLPENWEWDYDGSRWFYRYKPTGLVQYTFPKPGDEFPEFVDFSSSADLAPEEKLVSQQQIKRRSTLGESSKQAGATTRQARATSNAISDPDDGAAPFWLQPDGLMYMGPGAYNDISPLLEEEEDERGGHHGVQADEKDNADGPTPGPTAVAGTATSPDLAKTTPVTVSTVATPNQAVVLPARSHISPVVSVETTPHASNSQPAVATPELDSTAIVEVIQAVPVDVTVVHEPEVPLLDSRQVPYNPIGFVAELASELTARCDDEINPAPVEMPSNEIMMDTSEPLPYANAFHLAPVELASDEAPARRTATRNVVEDKSLASQHPGHERVQEQQQKAYQAVQDLLNRPYKPAAQTSLPQPATTLTQPPNPNPDPAPAKFQPYNPSRNAAFAPDVNRYSTVEPRSHQPIIDNKRHSLAGPALSQQPPSDIPPALQVPQVPPKLPLESASTSGPTAIPGSGARHESISGPAPKGAPGTLAYFPSILQPARGRPVIRAQSPPQSQGASPARTYQAYKPYHDLQRDIEDTVQLLSKTGNILPRFRRQALTFRNP</sequence>
<feature type="region of interest" description="Disordered" evidence="1">
    <location>
        <begin position="417"/>
        <end position="467"/>
    </location>
</feature>
<dbReference type="AlphaFoldDB" id="A0AAD4EXF0"/>
<feature type="region of interest" description="Disordered" evidence="1">
    <location>
        <begin position="51"/>
        <end position="97"/>
    </location>
</feature>
<feature type="region of interest" description="Disordered" evidence="1">
    <location>
        <begin position="124"/>
        <end position="162"/>
    </location>
</feature>
<organism evidence="2 3">
    <name type="scientific">Staphylotrichum longicolle</name>
    <dbReference type="NCBI Taxonomy" id="669026"/>
    <lineage>
        <taxon>Eukaryota</taxon>
        <taxon>Fungi</taxon>
        <taxon>Dikarya</taxon>
        <taxon>Ascomycota</taxon>
        <taxon>Pezizomycotina</taxon>
        <taxon>Sordariomycetes</taxon>
        <taxon>Sordariomycetidae</taxon>
        <taxon>Sordariales</taxon>
        <taxon>Chaetomiaceae</taxon>
        <taxon>Staphylotrichum</taxon>
    </lineage>
</organism>
<gene>
    <name evidence="2" type="ORF">NEMBOFW57_005280</name>
</gene>
<feature type="compositionally biased region" description="Low complexity" evidence="1">
    <location>
        <begin position="74"/>
        <end position="85"/>
    </location>
</feature>
<accession>A0AAD4EXF0</accession>
<evidence type="ECO:0000313" key="2">
    <source>
        <dbReference type="EMBL" id="KAG7288920.1"/>
    </source>
</evidence>
<comment type="caution">
    <text evidence="2">The sequence shown here is derived from an EMBL/GenBank/DDBJ whole genome shotgun (WGS) entry which is preliminary data.</text>
</comment>
<evidence type="ECO:0000256" key="1">
    <source>
        <dbReference type="SAM" id="MobiDB-lite"/>
    </source>
</evidence>
<dbReference type="EMBL" id="JAHCVI010000002">
    <property type="protein sequence ID" value="KAG7288920.1"/>
    <property type="molecule type" value="Genomic_DNA"/>
</dbReference>
<keyword evidence="3" id="KW-1185">Reference proteome</keyword>
<dbReference type="Proteomes" id="UP001197093">
    <property type="component" value="Unassembled WGS sequence"/>
</dbReference>
<feature type="region of interest" description="Disordered" evidence="1">
    <location>
        <begin position="351"/>
        <end position="390"/>
    </location>
</feature>
<name>A0AAD4EXF0_9PEZI</name>
<protein>
    <recommendedName>
        <fullName evidence="4">WW domain-containing protein</fullName>
    </recommendedName>
</protein>